<accession>A0A6N2S4C2</accession>
<organism evidence="1">
    <name type="scientific">Schaalia odontolytica</name>
    <dbReference type="NCBI Taxonomy" id="1660"/>
    <lineage>
        <taxon>Bacteria</taxon>
        <taxon>Bacillati</taxon>
        <taxon>Actinomycetota</taxon>
        <taxon>Actinomycetes</taxon>
        <taxon>Actinomycetales</taxon>
        <taxon>Actinomycetaceae</taxon>
        <taxon>Schaalia</taxon>
    </lineage>
</organism>
<gene>
    <name evidence="1" type="ORF">AOLFYP35_00676</name>
</gene>
<protein>
    <submittedName>
        <fullName evidence="1">Uncharacterized protein</fullName>
    </submittedName>
</protein>
<reference evidence="1" key="1">
    <citation type="submission" date="2019-11" db="EMBL/GenBank/DDBJ databases">
        <authorList>
            <person name="Feng L."/>
        </authorList>
    </citation>
    <scope>NUCLEOTIDE SEQUENCE</scope>
    <source>
        <strain evidence="1">AodontolyticusLFYP35</strain>
    </source>
</reference>
<name>A0A6N2S4C2_9ACTO</name>
<dbReference type="AlphaFoldDB" id="A0A6N2S4C2"/>
<sequence>MLKRLAEFRTFDWERFADGKTFVTSGVRPWFEFRDGHRTDNRLGTSVEVVILHDHTKYRDRDGERVSNRFEKLVFKVPLVIDIPVDAQVVPVDVVATVYGEFQNQLAVKCARIDEVKKPAAS</sequence>
<evidence type="ECO:0000313" key="1">
    <source>
        <dbReference type="EMBL" id="VYS88012.1"/>
    </source>
</evidence>
<proteinExistence type="predicted"/>
<dbReference type="EMBL" id="CACRSM010000002">
    <property type="protein sequence ID" value="VYS88012.1"/>
    <property type="molecule type" value="Genomic_DNA"/>
</dbReference>